<dbReference type="Gene3D" id="4.10.240.10">
    <property type="entry name" value="Zn(2)-C6 fungal-type DNA-binding domain"/>
    <property type="match status" value="1"/>
</dbReference>
<organism evidence="7 8">
    <name type="scientific">Cochliobolus sativus</name>
    <name type="common">Common root rot and spot blotch fungus</name>
    <name type="synonym">Bipolaris sorokiniana</name>
    <dbReference type="NCBI Taxonomy" id="45130"/>
    <lineage>
        <taxon>Eukaryota</taxon>
        <taxon>Fungi</taxon>
        <taxon>Dikarya</taxon>
        <taxon>Ascomycota</taxon>
        <taxon>Pezizomycotina</taxon>
        <taxon>Dothideomycetes</taxon>
        <taxon>Pleosporomycetidae</taxon>
        <taxon>Pleosporales</taxon>
        <taxon>Pleosporineae</taxon>
        <taxon>Pleosporaceae</taxon>
        <taxon>Bipolaris</taxon>
    </lineage>
</organism>
<evidence type="ECO:0000313" key="7">
    <source>
        <dbReference type="EMBL" id="KAF5853690.1"/>
    </source>
</evidence>
<dbReference type="InterPro" id="IPR051127">
    <property type="entry name" value="Fungal_SecMet_Regulators"/>
</dbReference>
<dbReference type="GO" id="GO:0008270">
    <property type="term" value="F:zinc ion binding"/>
    <property type="evidence" value="ECO:0007669"/>
    <property type="project" value="InterPro"/>
</dbReference>
<accession>A0A8H5ZR48</accession>
<dbReference type="PANTHER" id="PTHR47424:SF5">
    <property type="entry name" value="ZN(II)2CYS6 TRANSCRIPTION FACTOR (EUROFUNG)"/>
    <property type="match status" value="1"/>
</dbReference>
<reference evidence="7" key="1">
    <citation type="submission" date="2019-11" db="EMBL/GenBank/DDBJ databases">
        <title>Bipolaris sorokiniana Genome sequencing.</title>
        <authorList>
            <person name="Wang H."/>
        </authorList>
    </citation>
    <scope>NUCLEOTIDE SEQUENCE</scope>
</reference>
<dbReference type="CDD" id="cd00067">
    <property type="entry name" value="GAL4"/>
    <property type="match status" value="1"/>
</dbReference>
<keyword evidence="3" id="KW-0804">Transcription</keyword>
<evidence type="ECO:0000313" key="8">
    <source>
        <dbReference type="Proteomes" id="UP000624244"/>
    </source>
</evidence>
<proteinExistence type="predicted"/>
<keyword evidence="4" id="KW-0539">Nucleus</keyword>
<dbReference type="GO" id="GO:0000981">
    <property type="term" value="F:DNA-binding transcription factor activity, RNA polymerase II-specific"/>
    <property type="evidence" value="ECO:0007669"/>
    <property type="project" value="InterPro"/>
</dbReference>
<dbReference type="InterPro" id="IPR007219">
    <property type="entry name" value="XnlR_reg_dom"/>
</dbReference>
<protein>
    <recommendedName>
        <fullName evidence="6">Zn(2)-C6 fungal-type domain-containing protein</fullName>
    </recommendedName>
</protein>
<dbReference type="AlphaFoldDB" id="A0A8H5ZR48"/>
<feature type="region of interest" description="Disordered" evidence="5">
    <location>
        <begin position="1"/>
        <end position="24"/>
    </location>
</feature>
<sequence length="784" mass="86827">MSPSPPKRSSTTMEQQNTAGTSRKRRLRYVWRACDVCRRRKGRCDGRKPCDFCRSRALDCRYTADSEPTNEPSQPEDPAVSYSAVAAPPMLPANALGLNAMLFSKGESISRVVLALQAQLDSLVTHMELSNELNTSPVVATDPALPRQSAAPRQSTALEGLGSAIPPSGDAQINTNATSIPNAPITAVANTSKPSTRRFYGPTSPDYSLNAATIKLRLAQAPPGGPTIPEETNPSLEDDHTDDDERTLIQDEGHGSGVQERLAKTRLRQCLAQLPWLIARNDALRLLNVYHNVIGRLHPILDPKRLVEQAEACYVFHSKPTSDASILHEDTILILYLALSIALAAEPASQSHVGKTLYKGVEHLIKLKLASEVSSLDHVLIALLASIYHFFTGDTRLAWRVCGISGRMAMELGLHRRDVHCHLLRDEKQRTGISAIIWSIVILDRQWSAANGLPQNFQESDFDQSIEPPEDAWYLRAMISYTFMSPKFEVPIHRVAAGATYEQDDAFELLNFQIDQWLKKAIDGHGIYHPSPETAVGVKPTADPSKRPSPVATLLYLRANAFRSIILRPFFLSGSPSNVSMKMIKPSMNIISDTIGVLSLLNSSTDVYKTQHPFFQHFLSSSCALLFLVVAYVRADRNRLVIIQSADLLEPFPALVKREVECALALATAYSALSQNSCRLAKRLRHLEEQLARPDFLQPPPIETAPDRNLQPQQNPQQRLQIQRGLGEKGDTVGGAIGTFLDQAEFLQVPDDTMGDEAMNGMWWNDIDMFWPDWPSNEIASQCV</sequence>
<evidence type="ECO:0000256" key="4">
    <source>
        <dbReference type="ARBA" id="ARBA00023242"/>
    </source>
</evidence>
<evidence type="ECO:0000259" key="6">
    <source>
        <dbReference type="PROSITE" id="PS50048"/>
    </source>
</evidence>
<dbReference type="SUPFAM" id="SSF57701">
    <property type="entry name" value="Zn2/Cys6 DNA-binding domain"/>
    <property type="match status" value="1"/>
</dbReference>
<dbReference type="PANTHER" id="PTHR47424">
    <property type="entry name" value="REGULATORY PROTEIN GAL4"/>
    <property type="match status" value="1"/>
</dbReference>
<evidence type="ECO:0000256" key="3">
    <source>
        <dbReference type="ARBA" id="ARBA00023163"/>
    </source>
</evidence>
<dbReference type="CDD" id="cd12148">
    <property type="entry name" value="fungal_TF_MHR"/>
    <property type="match status" value="1"/>
</dbReference>
<dbReference type="GO" id="GO:0000435">
    <property type="term" value="P:positive regulation of transcription from RNA polymerase II promoter by galactose"/>
    <property type="evidence" value="ECO:0007669"/>
    <property type="project" value="TreeGrafter"/>
</dbReference>
<dbReference type="Pfam" id="PF00172">
    <property type="entry name" value="Zn_clus"/>
    <property type="match status" value="1"/>
</dbReference>
<keyword evidence="1" id="KW-0479">Metal-binding</keyword>
<dbReference type="EMBL" id="WNKQ01000001">
    <property type="protein sequence ID" value="KAF5853690.1"/>
    <property type="molecule type" value="Genomic_DNA"/>
</dbReference>
<dbReference type="InterPro" id="IPR036864">
    <property type="entry name" value="Zn2-C6_fun-type_DNA-bd_sf"/>
</dbReference>
<feature type="region of interest" description="Disordered" evidence="5">
    <location>
        <begin position="695"/>
        <end position="719"/>
    </location>
</feature>
<name>A0A8H5ZR48_COCSA</name>
<dbReference type="Pfam" id="PF04082">
    <property type="entry name" value="Fungal_trans"/>
    <property type="match status" value="1"/>
</dbReference>
<dbReference type="GO" id="GO:0005634">
    <property type="term" value="C:nucleus"/>
    <property type="evidence" value="ECO:0007669"/>
    <property type="project" value="TreeGrafter"/>
</dbReference>
<feature type="compositionally biased region" description="Polar residues" evidence="5">
    <location>
        <begin position="7"/>
        <end position="21"/>
    </location>
</feature>
<evidence type="ECO:0000256" key="1">
    <source>
        <dbReference type="ARBA" id="ARBA00022723"/>
    </source>
</evidence>
<evidence type="ECO:0000256" key="2">
    <source>
        <dbReference type="ARBA" id="ARBA00023015"/>
    </source>
</evidence>
<feature type="compositionally biased region" description="Low complexity" evidence="5">
    <location>
        <begin position="708"/>
        <end position="719"/>
    </location>
</feature>
<feature type="domain" description="Zn(2)-C6 fungal-type" evidence="6">
    <location>
        <begin position="33"/>
        <end position="62"/>
    </location>
</feature>
<comment type="caution">
    <text evidence="7">The sequence shown here is derived from an EMBL/GenBank/DDBJ whole genome shotgun (WGS) entry which is preliminary data.</text>
</comment>
<dbReference type="PROSITE" id="PS00463">
    <property type="entry name" value="ZN2_CY6_FUNGAL_1"/>
    <property type="match status" value="1"/>
</dbReference>
<gene>
    <name evidence="7" type="ORF">GGP41_006457</name>
</gene>
<dbReference type="GO" id="GO:0006351">
    <property type="term" value="P:DNA-templated transcription"/>
    <property type="evidence" value="ECO:0007669"/>
    <property type="project" value="InterPro"/>
</dbReference>
<feature type="region of interest" description="Disordered" evidence="5">
    <location>
        <begin position="220"/>
        <end position="260"/>
    </location>
</feature>
<dbReference type="Proteomes" id="UP000624244">
    <property type="component" value="Unassembled WGS sequence"/>
</dbReference>
<dbReference type="GO" id="GO:0000978">
    <property type="term" value="F:RNA polymerase II cis-regulatory region sequence-specific DNA binding"/>
    <property type="evidence" value="ECO:0007669"/>
    <property type="project" value="TreeGrafter"/>
</dbReference>
<dbReference type="SMART" id="SM00066">
    <property type="entry name" value="GAL4"/>
    <property type="match status" value="1"/>
</dbReference>
<keyword evidence="2" id="KW-0805">Transcription regulation</keyword>
<dbReference type="InterPro" id="IPR001138">
    <property type="entry name" value="Zn2Cys6_DnaBD"/>
</dbReference>
<dbReference type="PROSITE" id="PS50048">
    <property type="entry name" value="ZN2_CY6_FUNGAL_2"/>
    <property type="match status" value="1"/>
</dbReference>
<evidence type="ECO:0000256" key="5">
    <source>
        <dbReference type="SAM" id="MobiDB-lite"/>
    </source>
</evidence>
<feature type="region of interest" description="Disordered" evidence="5">
    <location>
        <begin position="145"/>
        <end position="177"/>
    </location>
</feature>
<dbReference type="SMART" id="SM00906">
    <property type="entry name" value="Fungal_trans"/>
    <property type="match status" value="1"/>
</dbReference>